<protein>
    <submittedName>
        <fullName evidence="2">6-phosphogluconolactonase</fullName>
    </submittedName>
</protein>
<evidence type="ECO:0000313" key="3">
    <source>
        <dbReference type="Proteomes" id="UP000243884"/>
    </source>
</evidence>
<comment type="similarity">
    <text evidence="1">Belongs to the cycloisomerase 2 family.</text>
</comment>
<dbReference type="InterPro" id="IPR015943">
    <property type="entry name" value="WD40/YVTN_repeat-like_dom_sf"/>
</dbReference>
<dbReference type="RefSeq" id="WP_084098405.1">
    <property type="nucleotide sequence ID" value="NZ_FWXK01000002.1"/>
</dbReference>
<evidence type="ECO:0000256" key="1">
    <source>
        <dbReference type="ARBA" id="ARBA00005564"/>
    </source>
</evidence>
<dbReference type="AlphaFoldDB" id="A0A1W1YDN4"/>
<accession>A0A1W1YDN4</accession>
<dbReference type="GO" id="GO:0005829">
    <property type="term" value="C:cytosol"/>
    <property type="evidence" value="ECO:0007669"/>
    <property type="project" value="TreeGrafter"/>
</dbReference>
<dbReference type="STRING" id="371602.SAMN04487984_0621"/>
<dbReference type="Gene3D" id="2.130.10.10">
    <property type="entry name" value="YVTN repeat-like/Quinoprotein amine dehydrogenase"/>
    <property type="match status" value="1"/>
</dbReference>
<gene>
    <name evidence="2" type="ORF">SAMN04487984_0621</name>
</gene>
<evidence type="ECO:0000313" key="2">
    <source>
        <dbReference type="EMBL" id="SMC34330.1"/>
    </source>
</evidence>
<dbReference type="PANTHER" id="PTHR30344:SF1">
    <property type="entry name" value="6-PHOSPHOGLUCONOLACTONASE"/>
    <property type="match status" value="1"/>
</dbReference>
<dbReference type="InterPro" id="IPR019405">
    <property type="entry name" value="Lactonase_7-beta_prop"/>
</dbReference>
<dbReference type="InterPro" id="IPR011048">
    <property type="entry name" value="Haem_d1_sf"/>
</dbReference>
<dbReference type="PANTHER" id="PTHR30344">
    <property type="entry name" value="6-PHOSPHOGLUCONOLACTONASE-RELATED"/>
    <property type="match status" value="1"/>
</dbReference>
<keyword evidence="3" id="KW-1185">Reference proteome</keyword>
<dbReference type="EMBL" id="FWXK01000002">
    <property type="protein sequence ID" value="SMC34330.1"/>
    <property type="molecule type" value="Genomic_DNA"/>
</dbReference>
<sequence length="342" mass="38420">MSQMLLGGYTRQSNRGLHIVTIDEDTQQIIDNYQLIEEKNPTYFALSRDNHHLYTLSEAHGEPGVSHYRLENGQAELKQHLPVFPGNGCYISYDEDNNNLYLSDYHHGKVAVVTLDENGMMSLTDIVTHEGSGPHENQDQAHAHFIKKAPTTDYIYSCDLGTDEVHTYQLTNDNTLEEVAVLHAAPGTGPRHLAFHPSLPIAYLVGELDYSVTVLQLNEDGTITAGNSQITIPTDYEEFNSSSAIRLTKDARHLYVSNRGHNSISSYRISNDGLTLYPIETVATHADFPRDFNFSQDETFILVGHQKENKVTLFQRNKETGRLNYIDEAPIDEIVCVEPLNG</sequence>
<dbReference type="InterPro" id="IPR050282">
    <property type="entry name" value="Cycloisomerase_2"/>
</dbReference>
<dbReference type="Pfam" id="PF10282">
    <property type="entry name" value="Lactonase"/>
    <property type="match status" value="1"/>
</dbReference>
<organism evidence="2 3">
    <name type="scientific">Aerococcus suis</name>
    <dbReference type="NCBI Taxonomy" id="371602"/>
    <lineage>
        <taxon>Bacteria</taxon>
        <taxon>Bacillati</taxon>
        <taxon>Bacillota</taxon>
        <taxon>Bacilli</taxon>
        <taxon>Lactobacillales</taxon>
        <taxon>Aerococcaceae</taxon>
        <taxon>Aerococcus</taxon>
    </lineage>
</organism>
<dbReference type="Proteomes" id="UP000243884">
    <property type="component" value="Unassembled WGS sequence"/>
</dbReference>
<dbReference type="OrthoDB" id="9790815at2"/>
<proteinExistence type="inferred from homology"/>
<dbReference type="SUPFAM" id="SSF51004">
    <property type="entry name" value="C-terminal (heme d1) domain of cytochrome cd1-nitrite reductase"/>
    <property type="match status" value="1"/>
</dbReference>
<dbReference type="GO" id="GO:0017057">
    <property type="term" value="F:6-phosphogluconolactonase activity"/>
    <property type="evidence" value="ECO:0007669"/>
    <property type="project" value="TreeGrafter"/>
</dbReference>
<name>A0A1W1YDN4_9LACT</name>
<reference evidence="3" key="1">
    <citation type="submission" date="2017-04" db="EMBL/GenBank/DDBJ databases">
        <authorList>
            <person name="Varghese N."/>
            <person name="Submissions S."/>
        </authorList>
    </citation>
    <scope>NUCLEOTIDE SEQUENCE [LARGE SCALE GENOMIC DNA]</scope>
    <source>
        <strain evidence="3">DSM 21500</strain>
    </source>
</reference>